<dbReference type="PANTHER" id="PTHR40088:SF2">
    <property type="entry name" value="SECRETED SUGAR HYDROLASE"/>
    <property type="match status" value="1"/>
</dbReference>
<protein>
    <recommendedName>
        <fullName evidence="7">Right handed beta helix domain-containing protein</fullName>
    </recommendedName>
</protein>
<dbReference type="Proteomes" id="UP001596105">
    <property type="component" value="Unassembled WGS sequence"/>
</dbReference>
<reference evidence="6" key="1">
    <citation type="journal article" date="2019" name="Int. J. Syst. Evol. Microbiol.">
        <title>The Global Catalogue of Microorganisms (GCM) 10K type strain sequencing project: providing services to taxonomists for standard genome sequencing and annotation.</title>
        <authorList>
            <consortium name="The Broad Institute Genomics Platform"/>
            <consortium name="The Broad Institute Genome Sequencing Center for Infectious Disease"/>
            <person name="Wu L."/>
            <person name="Ma J."/>
        </authorList>
    </citation>
    <scope>NUCLEOTIDE SEQUENCE [LARGE SCALE GENOMIC DNA]</scope>
    <source>
        <strain evidence="6">CCUG 57113</strain>
    </source>
</reference>
<dbReference type="SUPFAM" id="SSF51126">
    <property type="entry name" value="Pectin lyase-like"/>
    <property type="match status" value="1"/>
</dbReference>
<feature type="signal peptide" evidence="4">
    <location>
        <begin position="1"/>
        <end position="20"/>
    </location>
</feature>
<evidence type="ECO:0000313" key="5">
    <source>
        <dbReference type="EMBL" id="MFC5471167.1"/>
    </source>
</evidence>
<keyword evidence="3 4" id="KW-0732">Signal</keyword>
<accession>A0ABW0M1L3</accession>
<evidence type="ECO:0000256" key="2">
    <source>
        <dbReference type="ARBA" id="ARBA00022525"/>
    </source>
</evidence>
<evidence type="ECO:0000256" key="3">
    <source>
        <dbReference type="ARBA" id="ARBA00022729"/>
    </source>
</evidence>
<evidence type="ECO:0000256" key="4">
    <source>
        <dbReference type="SAM" id="SignalP"/>
    </source>
</evidence>
<organism evidence="5 6">
    <name type="scientific">Cohnella suwonensis</name>
    <dbReference type="NCBI Taxonomy" id="696072"/>
    <lineage>
        <taxon>Bacteria</taxon>
        <taxon>Bacillati</taxon>
        <taxon>Bacillota</taxon>
        <taxon>Bacilli</taxon>
        <taxon>Bacillales</taxon>
        <taxon>Paenibacillaceae</taxon>
        <taxon>Cohnella</taxon>
    </lineage>
</organism>
<evidence type="ECO:0000313" key="6">
    <source>
        <dbReference type="Proteomes" id="UP001596105"/>
    </source>
</evidence>
<dbReference type="PROSITE" id="PS51257">
    <property type="entry name" value="PROKAR_LIPOPROTEIN"/>
    <property type="match status" value="1"/>
</dbReference>
<dbReference type="InterPro" id="IPR052052">
    <property type="entry name" value="Polysaccharide_Lyase_9"/>
</dbReference>
<dbReference type="PANTHER" id="PTHR40088">
    <property type="entry name" value="PECTATE LYASE (EUROFUNG)"/>
    <property type="match status" value="1"/>
</dbReference>
<comment type="caution">
    <text evidence="5">The sequence shown here is derived from an EMBL/GenBank/DDBJ whole genome shotgun (WGS) entry which is preliminary data.</text>
</comment>
<comment type="subcellular location">
    <subcellularLocation>
        <location evidence="1">Secreted</location>
    </subcellularLocation>
</comment>
<feature type="chain" id="PRO_5045378078" description="Right handed beta helix domain-containing protein" evidence="4">
    <location>
        <begin position="21"/>
        <end position="796"/>
    </location>
</feature>
<name>A0ABW0M1L3_9BACL</name>
<proteinExistence type="predicted"/>
<dbReference type="InterPro" id="IPR012334">
    <property type="entry name" value="Pectin_lyas_fold"/>
</dbReference>
<evidence type="ECO:0008006" key="7">
    <source>
        <dbReference type="Google" id="ProtNLM"/>
    </source>
</evidence>
<evidence type="ECO:0000256" key="1">
    <source>
        <dbReference type="ARBA" id="ARBA00004613"/>
    </source>
</evidence>
<keyword evidence="6" id="KW-1185">Reference proteome</keyword>
<dbReference type="SUPFAM" id="SSF49344">
    <property type="entry name" value="CBD9-like"/>
    <property type="match status" value="1"/>
</dbReference>
<sequence>MKLRWSLFLCAMMVSFLLTIGCENKKVEEIPVVLHDYHNDKGIGFFYPERDATLSGIARIYGLAYTGEGWLEEDKGVGKVVIQFGDQLELEARTYVKDRYWIRTFDTAAFKNGPLSIKATAYDKEGNLIGSVVNRVIIDNDNSSADNRYFVSPEGNAGNEGTKASPWDLTTGIDKIAPGDILFLLAGEYDTPIVVDKSGTKDKPITIMNYPGDKVELKRAGIDIGYETEYVTVMGIDQSGLRSEDYGVELAERVKYIQFWDCSFNDNTYHYEEMEKKTYLEYGTGFHAGIGGNTKAGNRQYITISHSEAMYNDADGFQLSSIDHGRFQFLESAWNPNHKTKDVFQYKHANGFVNKNSEYERWGYPSADNVYLFSYSHHNGQDGWDIRSPHAYFFGVVTHDEAQAGHQYGGVGMKLWEYDYKIFDSINFRNNKVDDSGGGIILVGDKLTIRNSLLHDMLQYSVSISKGKEVNSSNNIFSDYIIDFTSSVPSNNSIFHGLGKAPSDSEHSLMVDPKFLNPEKGNFFLRSDSPALTSGYGGEDSFVVDGIDYAQYDALGRPRAAGLKEIGPYTRYEGADAAPYVPEAGERPATALILNEDKFAGIGEKMDVPVGSIQMDGDLKDWNGIKTYEVNRDQNGNTLKYKHRVAFAWDGKDTLYMHGTLSGPDTMLAVQQSDSESWWSDDIVELFVVPKLPKDETENLVKANHYGFNREHLFDAWNLSTNAKMVSLPEEEGQWRFEMEIPLGEDILKSINDEGKLYVKAGIELNSAGEFSLLGRTGGFIDADNYIQLDVHNSIK</sequence>
<gene>
    <name evidence="5" type="ORF">ACFPPD_20990</name>
</gene>
<dbReference type="RefSeq" id="WP_209746182.1">
    <property type="nucleotide sequence ID" value="NZ_JBHSMH010000090.1"/>
</dbReference>
<dbReference type="InterPro" id="IPR011050">
    <property type="entry name" value="Pectin_lyase_fold/virulence"/>
</dbReference>
<dbReference type="Gene3D" id="2.160.20.10">
    <property type="entry name" value="Single-stranded right-handed beta-helix, Pectin lyase-like"/>
    <property type="match status" value="1"/>
</dbReference>
<keyword evidence="2" id="KW-0964">Secreted</keyword>
<dbReference type="EMBL" id="JBHSMH010000090">
    <property type="protein sequence ID" value="MFC5471167.1"/>
    <property type="molecule type" value="Genomic_DNA"/>
</dbReference>